<feature type="region of interest" description="Disordered" evidence="1">
    <location>
        <begin position="184"/>
        <end position="213"/>
    </location>
</feature>
<evidence type="ECO:0000256" key="1">
    <source>
        <dbReference type="SAM" id="MobiDB-lite"/>
    </source>
</evidence>
<proteinExistence type="predicted"/>
<dbReference type="Proteomes" id="UP001432322">
    <property type="component" value="Unassembled WGS sequence"/>
</dbReference>
<evidence type="ECO:0000313" key="3">
    <source>
        <dbReference type="Proteomes" id="UP001432322"/>
    </source>
</evidence>
<dbReference type="EMBL" id="BTSY01000004">
    <property type="protein sequence ID" value="GMT23163.1"/>
    <property type="molecule type" value="Genomic_DNA"/>
</dbReference>
<comment type="caution">
    <text evidence="2">The sequence shown here is derived from an EMBL/GenBank/DDBJ whole genome shotgun (WGS) entry which is preliminary data.</text>
</comment>
<protein>
    <submittedName>
        <fullName evidence="2">Uncharacterized protein</fullName>
    </submittedName>
</protein>
<feature type="compositionally biased region" description="Polar residues" evidence="1">
    <location>
        <begin position="252"/>
        <end position="264"/>
    </location>
</feature>
<dbReference type="AlphaFoldDB" id="A0AAV5VUQ1"/>
<organism evidence="2 3">
    <name type="scientific">Pristionchus fissidentatus</name>
    <dbReference type="NCBI Taxonomy" id="1538716"/>
    <lineage>
        <taxon>Eukaryota</taxon>
        <taxon>Metazoa</taxon>
        <taxon>Ecdysozoa</taxon>
        <taxon>Nematoda</taxon>
        <taxon>Chromadorea</taxon>
        <taxon>Rhabditida</taxon>
        <taxon>Rhabditina</taxon>
        <taxon>Diplogasteromorpha</taxon>
        <taxon>Diplogasteroidea</taxon>
        <taxon>Neodiplogasteridae</taxon>
        <taxon>Pristionchus</taxon>
    </lineage>
</organism>
<accession>A0AAV5VUQ1</accession>
<feature type="non-terminal residue" evidence="2">
    <location>
        <position position="1"/>
    </location>
</feature>
<reference evidence="2" key="1">
    <citation type="submission" date="2023-10" db="EMBL/GenBank/DDBJ databases">
        <title>Genome assembly of Pristionchus species.</title>
        <authorList>
            <person name="Yoshida K."/>
            <person name="Sommer R.J."/>
        </authorList>
    </citation>
    <scope>NUCLEOTIDE SEQUENCE</scope>
    <source>
        <strain evidence="2">RS5133</strain>
    </source>
</reference>
<feature type="compositionally biased region" description="Polar residues" evidence="1">
    <location>
        <begin position="184"/>
        <end position="198"/>
    </location>
</feature>
<feature type="region of interest" description="Disordered" evidence="1">
    <location>
        <begin position="252"/>
        <end position="299"/>
    </location>
</feature>
<sequence length="299" mass="33814">LIPSSLRSHFSFLLFLPIVNRSIDFLMADDHNRPDGNFPVQNPFVPPANQDAPPIAPPLPQPPIATYQSLLRHIEQFQVGVAGPMLQLPHLTFIPHMIPNRLHVQPLAIVNAQVQQFYQQQQMQQLQQEHRQLQQQLLLYAQQQQLQQAVGLQPPDGVLPQHPNHQQGRPSVIVAPARESVIVSTQADNQQRRQSVIEQNRETVIVSPPPRDNNAAQVAPNNQVQQAVVQSPPLDQIPLLQRDLNYQELRCQQDSTNRNEASSSLKRDNEEISGSDRESKNVKNKKQEYEIVDLTGDSP</sequence>
<keyword evidence="3" id="KW-1185">Reference proteome</keyword>
<name>A0AAV5VUQ1_9BILA</name>
<gene>
    <name evidence="2" type="ORF">PFISCL1PPCAC_14460</name>
</gene>
<evidence type="ECO:0000313" key="2">
    <source>
        <dbReference type="EMBL" id="GMT23163.1"/>
    </source>
</evidence>
<feature type="compositionally biased region" description="Basic and acidic residues" evidence="1">
    <location>
        <begin position="265"/>
        <end position="289"/>
    </location>
</feature>